<reference evidence="1 2" key="2">
    <citation type="journal article" date="2022" name="Mol. Ecol. Resour.">
        <title>The genomes of chicory, endive, great burdock and yacon provide insights into Asteraceae paleo-polyploidization history and plant inulin production.</title>
        <authorList>
            <person name="Fan W."/>
            <person name="Wang S."/>
            <person name="Wang H."/>
            <person name="Wang A."/>
            <person name="Jiang F."/>
            <person name="Liu H."/>
            <person name="Zhao H."/>
            <person name="Xu D."/>
            <person name="Zhang Y."/>
        </authorList>
    </citation>
    <scope>NUCLEOTIDE SEQUENCE [LARGE SCALE GENOMIC DNA]</scope>
    <source>
        <strain evidence="2">cv. Yunnan</strain>
        <tissue evidence="1">Leaves</tissue>
    </source>
</reference>
<dbReference type="EMBL" id="CM042028">
    <property type="protein sequence ID" value="KAI3798472.1"/>
    <property type="molecule type" value="Genomic_DNA"/>
</dbReference>
<sequence>MELVVMTLSGKDTKWMCLKVLLDMFDISYSHLRYIFSYSSYGTPVDTWLCYGLPSLEGNPYLINGCKDNYEYYYYGEHPTEECKRCHDSGGYCRTENIYDVDGSVVDKNSTCNHYHDEKGTSLGVILVDRIPRLSMLDQKKRLRFNVFTDF</sequence>
<organism evidence="1 2">
    <name type="scientific">Smallanthus sonchifolius</name>
    <dbReference type="NCBI Taxonomy" id="185202"/>
    <lineage>
        <taxon>Eukaryota</taxon>
        <taxon>Viridiplantae</taxon>
        <taxon>Streptophyta</taxon>
        <taxon>Embryophyta</taxon>
        <taxon>Tracheophyta</taxon>
        <taxon>Spermatophyta</taxon>
        <taxon>Magnoliopsida</taxon>
        <taxon>eudicotyledons</taxon>
        <taxon>Gunneridae</taxon>
        <taxon>Pentapetalae</taxon>
        <taxon>asterids</taxon>
        <taxon>campanulids</taxon>
        <taxon>Asterales</taxon>
        <taxon>Asteraceae</taxon>
        <taxon>Asteroideae</taxon>
        <taxon>Heliantheae alliance</taxon>
        <taxon>Millerieae</taxon>
        <taxon>Smallanthus</taxon>
    </lineage>
</organism>
<dbReference type="Proteomes" id="UP001056120">
    <property type="component" value="Linkage Group LG11"/>
</dbReference>
<gene>
    <name evidence="1" type="ORF">L1987_33749</name>
</gene>
<name>A0ACB9HRM8_9ASTR</name>
<accession>A0ACB9HRM8</accession>
<reference evidence="2" key="1">
    <citation type="journal article" date="2022" name="Mol. Ecol. Resour.">
        <title>The genomes of chicory, endive, great burdock and yacon provide insights into Asteraceae palaeo-polyploidization history and plant inulin production.</title>
        <authorList>
            <person name="Fan W."/>
            <person name="Wang S."/>
            <person name="Wang H."/>
            <person name="Wang A."/>
            <person name="Jiang F."/>
            <person name="Liu H."/>
            <person name="Zhao H."/>
            <person name="Xu D."/>
            <person name="Zhang Y."/>
        </authorList>
    </citation>
    <scope>NUCLEOTIDE SEQUENCE [LARGE SCALE GENOMIC DNA]</scope>
    <source>
        <strain evidence="2">cv. Yunnan</strain>
    </source>
</reference>
<evidence type="ECO:0000313" key="2">
    <source>
        <dbReference type="Proteomes" id="UP001056120"/>
    </source>
</evidence>
<evidence type="ECO:0000313" key="1">
    <source>
        <dbReference type="EMBL" id="KAI3798472.1"/>
    </source>
</evidence>
<keyword evidence="2" id="KW-1185">Reference proteome</keyword>
<comment type="caution">
    <text evidence="1">The sequence shown here is derived from an EMBL/GenBank/DDBJ whole genome shotgun (WGS) entry which is preliminary data.</text>
</comment>
<proteinExistence type="predicted"/>
<protein>
    <submittedName>
        <fullName evidence="1">Uncharacterized protein</fullName>
    </submittedName>
</protein>